<comment type="caution">
    <text evidence="1">The sequence shown here is derived from an EMBL/GenBank/DDBJ whole genome shotgun (WGS) entry which is preliminary data.</text>
</comment>
<accession>A0A8B6BDE8</accession>
<dbReference type="PANTHER" id="PTHR25462">
    <property type="entry name" value="BONUS, ISOFORM C-RELATED"/>
    <property type="match status" value="1"/>
</dbReference>
<protein>
    <recommendedName>
        <fullName evidence="3">B box-type domain-containing protein</fullName>
    </recommendedName>
</protein>
<dbReference type="CDD" id="cd19757">
    <property type="entry name" value="Bbox1"/>
    <property type="match status" value="1"/>
</dbReference>
<dbReference type="Pfam" id="PF22586">
    <property type="entry name" value="ANCHR-like_BBOX"/>
    <property type="match status" value="1"/>
</dbReference>
<dbReference type="SUPFAM" id="SSF57845">
    <property type="entry name" value="B-box zinc-binding domain"/>
    <property type="match status" value="1"/>
</dbReference>
<dbReference type="PANTHER" id="PTHR25462:SF296">
    <property type="entry name" value="MEIOTIC P26, ISOFORM F"/>
    <property type="match status" value="1"/>
</dbReference>
<dbReference type="SUPFAM" id="SSF101898">
    <property type="entry name" value="NHL repeat"/>
    <property type="match status" value="1"/>
</dbReference>
<dbReference type="Gene3D" id="3.30.160.60">
    <property type="entry name" value="Classic Zinc Finger"/>
    <property type="match status" value="1"/>
</dbReference>
<name>A0A8B6BDE8_MYTGA</name>
<dbReference type="Gene3D" id="2.120.10.30">
    <property type="entry name" value="TolB, C-terminal domain"/>
    <property type="match status" value="1"/>
</dbReference>
<sequence>MASPVKHLCTICHDDGISNSAVTWCTECKVFFCGDCEKPHSKSRLSKDHTTMSAEDYQKLPTFIQEISSQCKDHSKKFELYCSFHACPCCVQCTTDKHQKCHDMKPLSDILKQVKSSASVHLFEKDLKDAKKNYNEAIKYLKTRISIVSTQKTKAIQEIRSMGKSITNYINRLEQTLLDELESTHSKLKLNIKTLVDQMEQRASTIGQMQREFTKMTQHATELQMYIGLREIEKTTSQTTKYIEDLESGDSFNENNLEVKISSALRSILQDVKSFGDVKINTTPSTLQIKTGRKDQAQHLVPRGPGIDHIKPSFSKTLTIPEDMRSLDINVCLILPDGKFVILDSNQGQLLLFSNEGIYIRIIVTFTDATFNACFVRNNTVAVTLGVENQTALVDVEKNTIIEKIKFSRNCYRAASDGKTLVVSNDGGQSTLVNLNDMTQTILEVDGANYISLFKDRMYSSFYFENKVCCFTRTGEHMWTFEHQDIASPNGITLDVNGFVYIVSSENYNIVVVSPDGKTCKTILSETDGIIDPWAIDINRETGMMIVSSQISDNNDDSGATYQTAFVYKI</sequence>
<dbReference type="EMBL" id="UYJE01000001">
    <property type="protein sequence ID" value="VDH88689.1"/>
    <property type="molecule type" value="Genomic_DNA"/>
</dbReference>
<evidence type="ECO:0000313" key="2">
    <source>
        <dbReference type="Proteomes" id="UP000596742"/>
    </source>
</evidence>
<organism evidence="1 2">
    <name type="scientific">Mytilus galloprovincialis</name>
    <name type="common">Mediterranean mussel</name>
    <dbReference type="NCBI Taxonomy" id="29158"/>
    <lineage>
        <taxon>Eukaryota</taxon>
        <taxon>Metazoa</taxon>
        <taxon>Spiralia</taxon>
        <taxon>Lophotrochozoa</taxon>
        <taxon>Mollusca</taxon>
        <taxon>Bivalvia</taxon>
        <taxon>Autobranchia</taxon>
        <taxon>Pteriomorphia</taxon>
        <taxon>Mytilida</taxon>
        <taxon>Mytiloidea</taxon>
        <taxon>Mytilidae</taxon>
        <taxon>Mytilinae</taxon>
        <taxon>Mytilus</taxon>
    </lineage>
</organism>
<evidence type="ECO:0008006" key="3">
    <source>
        <dbReference type="Google" id="ProtNLM"/>
    </source>
</evidence>
<dbReference type="OrthoDB" id="10323588at2759"/>
<reference evidence="1" key="1">
    <citation type="submission" date="2018-11" db="EMBL/GenBank/DDBJ databases">
        <authorList>
            <person name="Alioto T."/>
            <person name="Alioto T."/>
        </authorList>
    </citation>
    <scope>NUCLEOTIDE SEQUENCE</scope>
</reference>
<proteinExistence type="predicted"/>
<evidence type="ECO:0000313" key="1">
    <source>
        <dbReference type="EMBL" id="VDH88689.1"/>
    </source>
</evidence>
<dbReference type="AlphaFoldDB" id="A0A8B6BDE8"/>
<dbReference type="CDD" id="cd19776">
    <property type="entry name" value="Bbox2_TRIM25_C-IV"/>
    <property type="match status" value="1"/>
</dbReference>
<dbReference type="InterPro" id="IPR011042">
    <property type="entry name" value="6-blade_b-propeller_TolB-like"/>
</dbReference>
<dbReference type="Proteomes" id="UP000596742">
    <property type="component" value="Unassembled WGS sequence"/>
</dbReference>
<keyword evidence="2" id="KW-1185">Reference proteome</keyword>
<dbReference type="InterPro" id="IPR047153">
    <property type="entry name" value="TRIM45/56/19-like"/>
</dbReference>
<gene>
    <name evidence="1" type="ORF">MGAL_10B073415</name>
</gene>